<gene>
    <name evidence="1" type="ORF">SDC9_199433</name>
</gene>
<proteinExistence type="predicted"/>
<evidence type="ECO:0000313" key="1">
    <source>
        <dbReference type="EMBL" id="MPN51784.1"/>
    </source>
</evidence>
<accession>A0A645ITR5</accession>
<comment type="caution">
    <text evidence="1">The sequence shown here is derived from an EMBL/GenBank/DDBJ whole genome shotgun (WGS) entry which is preliminary data.</text>
</comment>
<protein>
    <submittedName>
        <fullName evidence="1">Uncharacterized protein</fullName>
    </submittedName>
</protein>
<reference evidence="1" key="1">
    <citation type="submission" date="2019-08" db="EMBL/GenBank/DDBJ databases">
        <authorList>
            <person name="Kucharzyk K."/>
            <person name="Murdoch R.W."/>
            <person name="Higgins S."/>
            <person name="Loffler F."/>
        </authorList>
    </citation>
    <scope>NUCLEOTIDE SEQUENCE</scope>
</reference>
<organism evidence="1">
    <name type="scientific">bioreactor metagenome</name>
    <dbReference type="NCBI Taxonomy" id="1076179"/>
    <lineage>
        <taxon>unclassified sequences</taxon>
        <taxon>metagenomes</taxon>
        <taxon>ecological metagenomes</taxon>
    </lineage>
</organism>
<dbReference type="AlphaFoldDB" id="A0A645ITR5"/>
<sequence>MLQSSDFILQILFQEVSRFFHNAGPGNIQQVGLQHVILFFNPVRPIFKCLPGRCYKNGEPACPFHLFSDDRASIQHAGIYFYGIRKNIPFKNMEPP</sequence>
<dbReference type="EMBL" id="VSSQ01117258">
    <property type="protein sequence ID" value="MPN51784.1"/>
    <property type="molecule type" value="Genomic_DNA"/>
</dbReference>
<name>A0A645ITR5_9ZZZZ</name>